<dbReference type="GO" id="GO:0008168">
    <property type="term" value="F:methyltransferase activity"/>
    <property type="evidence" value="ECO:0007669"/>
    <property type="project" value="UniProtKB-KW"/>
</dbReference>
<gene>
    <name evidence="2" type="ORF">JK358_24535</name>
</gene>
<dbReference type="InterPro" id="IPR006342">
    <property type="entry name" value="FkbM_mtfrase"/>
</dbReference>
<name>A0ABS1MAC9_9NOCA</name>
<feature type="domain" description="Methyltransferase FkbM" evidence="1">
    <location>
        <begin position="102"/>
        <end position="268"/>
    </location>
</feature>
<keyword evidence="3" id="KW-1185">Reference proteome</keyword>
<reference evidence="2 3" key="1">
    <citation type="submission" date="2021-01" db="EMBL/GenBank/DDBJ databases">
        <title>WGS of actinomycetes isolated from Thailand.</title>
        <authorList>
            <person name="Thawai C."/>
        </authorList>
    </citation>
    <scope>NUCLEOTIDE SEQUENCE [LARGE SCALE GENOMIC DNA]</scope>
    <source>
        <strain evidence="2 3">LPG 2</strain>
    </source>
</reference>
<keyword evidence="2" id="KW-0808">Transferase</keyword>
<dbReference type="PANTHER" id="PTHR36973">
    <property type="entry name" value="SLL1456 PROTEIN-RELATED"/>
    <property type="match status" value="1"/>
</dbReference>
<evidence type="ECO:0000259" key="1">
    <source>
        <dbReference type="Pfam" id="PF05050"/>
    </source>
</evidence>
<keyword evidence="2" id="KW-0489">Methyltransferase</keyword>
<dbReference type="SUPFAM" id="SSF53335">
    <property type="entry name" value="S-adenosyl-L-methionine-dependent methyltransferases"/>
    <property type="match status" value="1"/>
</dbReference>
<dbReference type="Proteomes" id="UP000602198">
    <property type="component" value="Unassembled WGS sequence"/>
</dbReference>
<dbReference type="Pfam" id="PF05050">
    <property type="entry name" value="Methyltransf_21"/>
    <property type="match status" value="1"/>
</dbReference>
<evidence type="ECO:0000313" key="2">
    <source>
        <dbReference type="EMBL" id="MBL1077578.1"/>
    </source>
</evidence>
<protein>
    <submittedName>
        <fullName evidence="2">FkbM family methyltransferase</fullName>
    </submittedName>
</protein>
<accession>A0ABS1MAC9</accession>
<evidence type="ECO:0000313" key="3">
    <source>
        <dbReference type="Proteomes" id="UP000602198"/>
    </source>
</evidence>
<sequence length="294" mass="33540">MREGLSAVGDMAGAVRAGRGWSRVRAPYWMARRFLGAAGRPLSDDALIRLEFAVPGGSAPIMVRRNQSDLLILWQIFLRRFYELDRVYALRTRIDSLDTIVDLGGNTGQAAAYLTARYRPRRLLTVEPIDESRAVLQRNRELSGLDWIVEDCAVGGREGELEFAVSEFWDTCTAVPEVFELRRQRPWRLENQLELPPRKVTARTVGELLERHGITHVDLLKVDVEGSEVDIFAAPQPWMRQVDRVVLEVHDKYIDGDIVRNTMKQAGFHRIAPRLPDPPGFNPVELYWRDGLPE</sequence>
<comment type="caution">
    <text evidence="2">The sequence shown here is derived from an EMBL/GenBank/DDBJ whole genome shotgun (WGS) entry which is preliminary data.</text>
</comment>
<dbReference type="GO" id="GO:0032259">
    <property type="term" value="P:methylation"/>
    <property type="evidence" value="ECO:0007669"/>
    <property type="project" value="UniProtKB-KW"/>
</dbReference>
<dbReference type="EMBL" id="JAERRJ010000009">
    <property type="protein sequence ID" value="MBL1077578.1"/>
    <property type="molecule type" value="Genomic_DNA"/>
</dbReference>
<organism evidence="2 3">
    <name type="scientific">Nocardia acididurans</name>
    <dbReference type="NCBI Taxonomy" id="2802282"/>
    <lineage>
        <taxon>Bacteria</taxon>
        <taxon>Bacillati</taxon>
        <taxon>Actinomycetota</taxon>
        <taxon>Actinomycetes</taxon>
        <taxon>Mycobacteriales</taxon>
        <taxon>Nocardiaceae</taxon>
        <taxon>Nocardia</taxon>
    </lineage>
</organism>
<proteinExistence type="predicted"/>
<dbReference type="Gene3D" id="3.40.50.150">
    <property type="entry name" value="Vaccinia Virus protein VP39"/>
    <property type="match status" value="1"/>
</dbReference>
<dbReference type="NCBIfam" id="TIGR01444">
    <property type="entry name" value="fkbM_fam"/>
    <property type="match status" value="1"/>
</dbReference>
<dbReference type="InterPro" id="IPR053188">
    <property type="entry name" value="FkbM_Methyltransferase"/>
</dbReference>
<dbReference type="InterPro" id="IPR029063">
    <property type="entry name" value="SAM-dependent_MTases_sf"/>
</dbReference>
<dbReference type="PANTHER" id="PTHR36973:SF4">
    <property type="entry name" value="NODULATION PROTEIN"/>
    <property type="match status" value="1"/>
</dbReference>